<feature type="compositionally biased region" description="Low complexity" evidence="1">
    <location>
        <begin position="79"/>
        <end position="96"/>
    </location>
</feature>
<feature type="region of interest" description="Disordered" evidence="1">
    <location>
        <begin position="771"/>
        <end position="808"/>
    </location>
</feature>
<dbReference type="Proteomes" id="UP000612055">
    <property type="component" value="Unassembled WGS sequence"/>
</dbReference>
<evidence type="ECO:0000256" key="2">
    <source>
        <dbReference type="SAM" id="Phobius"/>
    </source>
</evidence>
<feature type="compositionally biased region" description="Pro residues" evidence="1">
    <location>
        <begin position="179"/>
        <end position="189"/>
    </location>
</feature>
<proteinExistence type="predicted"/>
<keyword evidence="2" id="KW-1133">Transmembrane helix</keyword>
<feature type="transmembrane region" description="Helical" evidence="2">
    <location>
        <begin position="526"/>
        <end position="544"/>
    </location>
</feature>
<protein>
    <submittedName>
        <fullName evidence="3">Uncharacterized protein</fullName>
    </submittedName>
</protein>
<evidence type="ECO:0000313" key="4">
    <source>
        <dbReference type="Proteomes" id="UP000612055"/>
    </source>
</evidence>
<feature type="compositionally biased region" description="Gly residues" evidence="1">
    <location>
        <begin position="195"/>
        <end position="211"/>
    </location>
</feature>
<evidence type="ECO:0000313" key="3">
    <source>
        <dbReference type="EMBL" id="KAG2492511.1"/>
    </source>
</evidence>
<feature type="compositionally biased region" description="Low complexity" evidence="1">
    <location>
        <begin position="114"/>
        <end position="130"/>
    </location>
</feature>
<organism evidence="3 4">
    <name type="scientific">Edaphochlamys debaryana</name>
    <dbReference type="NCBI Taxonomy" id="47281"/>
    <lineage>
        <taxon>Eukaryota</taxon>
        <taxon>Viridiplantae</taxon>
        <taxon>Chlorophyta</taxon>
        <taxon>core chlorophytes</taxon>
        <taxon>Chlorophyceae</taxon>
        <taxon>CS clade</taxon>
        <taxon>Chlamydomonadales</taxon>
        <taxon>Chlamydomonadales incertae sedis</taxon>
        <taxon>Edaphochlamys</taxon>
    </lineage>
</organism>
<comment type="caution">
    <text evidence="3">The sequence shown here is derived from an EMBL/GenBank/DDBJ whole genome shotgun (WGS) entry which is preliminary data.</text>
</comment>
<feature type="region of interest" description="Disordered" evidence="1">
    <location>
        <begin position="1"/>
        <end position="245"/>
    </location>
</feature>
<dbReference type="AlphaFoldDB" id="A0A835XYG1"/>
<evidence type="ECO:0000256" key="1">
    <source>
        <dbReference type="SAM" id="MobiDB-lite"/>
    </source>
</evidence>
<keyword evidence="4" id="KW-1185">Reference proteome</keyword>
<reference evidence="3" key="1">
    <citation type="journal article" date="2020" name="bioRxiv">
        <title>Comparative genomics of Chlamydomonas.</title>
        <authorList>
            <person name="Craig R.J."/>
            <person name="Hasan A.R."/>
            <person name="Ness R.W."/>
            <person name="Keightley P.D."/>
        </authorList>
    </citation>
    <scope>NUCLEOTIDE SEQUENCE</scope>
    <source>
        <strain evidence="3">CCAP 11/70</strain>
    </source>
</reference>
<name>A0A835XYG1_9CHLO</name>
<gene>
    <name evidence="3" type="ORF">HYH03_009176</name>
</gene>
<sequence>MSNRVAPMPDGHLASGAASSSGAGLGPLPPLALAGRGPPLAPLGAPPAAPPGGPPAAGSLPPLQASTSSKNVAPPPPLGAHGLPPQADDAARQAADISSMVSPKPADPNQPRTSHSGAGPAPGASPFSGPAAPPPPPPPQHGASLAATPAAPPRMSQNGAKQLPAFPSKSPTPSTPGVAPAPAPDPPGVVPGTPAAGGGGGGRGAAVGSPGGSPHSAPPPPTEPPPPAAVVDKPPPDPNDLRPTEEYIPFGFVDLRGKLIADHPAAFRAEGAQKKFEELTKWISMRNSLRLELDYGDAHEKYAPLDPDKDTLAFKAAAAAAAVGAAEAGQAGKGKEGASVAGGKEASRSGGASPSKRGGITERVEAFDAEFSAILDKAEFEPLPQEDLDKAKNDKSLMGLDVTSASEEYLDYQVYYRGSRQRKIAFRRWGLFHREMEMHLYERLAIRFRLKKPVHADDLPADGALPPVDPRPWYKRMFSRGPKVPESLMALRDEFMYMKLFKDVLQCDVDMLLPGSVIKFTWFDHCMIWIPILVGLGLAVWKMYKGTIQFDNPKDALLSLVLIVMPITWGVKAWLAVKEKQRKHQAHLNALFIVHNLNNNGGVISQLLDEAQEQEDNEAMLAYFFLWQAQAGGQAQGLSKQALDRKVEEYLQRKLDEVDARIRMDFEVTDSIKKLERMSLLTVTISPSQEKMLTVLPLDQAVDKAHVRHFNEGRETGVALGPRGPKASRGAAELDWHECETVLPAGLTVRYYWNAATRVSTYWEPDEPYVPLSKRKAVRHTDAHGESLRDDAKYEPQPAPPPDPKKKL</sequence>
<dbReference type="Pfam" id="PF12576">
    <property type="entry name" value="DUF3754"/>
    <property type="match status" value="1"/>
</dbReference>
<dbReference type="OrthoDB" id="2020015at2759"/>
<dbReference type="PANTHER" id="PTHR33645:SF11">
    <property type="entry name" value="AMINOPEPTIDASE (DUF3754)"/>
    <property type="match status" value="1"/>
</dbReference>
<feature type="compositionally biased region" description="Basic and acidic residues" evidence="1">
    <location>
        <begin position="779"/>
        <end position="794"/>
    </location>
</feature>
<keyword evidence="2" id="KW-0472">Membrane</keyword>
<accession>A0A835XYG1</accession>
<feature type="region of interest" description="Disordered" evidence="1">
    <location>
        <begin position="328"/>
        <end position="359"/>
    </location>
</feature>
<feature type="compositionally biased region" description="Pro residues" evidence="1">
    <location>
        <begin position="216"/>
        <end position="228"/>
    </location>
</feature>
<dbReference type="EMBL" id="JAEHOE010000044">
    <property type="protein sequence ID" value="KAG2492511.1"/>
    <property type="molecule type" value="Genomic_DNA"/>
</dbReference>
<feature type="compositionally biased region" description="Low complexity" evidence="1">
    <location>
        <begin position="13"/>
        <end position="22"/>
    </location>
</feature>
<keyword evidence="2" id="KW-0812">Transmembrane</keyword>
<feature type="compositionally biased region" description="Pro residues" evidence="1">
    <location>
        <begin position="131"/>
        <end position="140"/>
    </location>
</feature>
<dbReference type="InterPro" id="IPR022227">
    <property type="entry name" value="DUF3754"/>
</dbReference>
<dbReference type="PANTHER" id="PTHR33645">
    <property type="entry name" value="AMINOPEPTIDASE (DUF3754)"/>
    <property type="match status" value="1"/>
</dbReference>
<feature type="transmembrane region" description="Helical" evidence="2">
    <location>
        <begin position="556"/>
        <end position="575"/>
    </location>
</feature>
<feature type="compositionally biased region" description="Pro residues" evidence="1">
    <location>
        <begin position="39"/>
        <end position="54"/>
    </location>
</feature>